<reference evidence="1 2" key="1">
    <citation type="submission" date="2021-03" db="EMBL/GenBank/DDBJ databases">
        <title>Thiomicrorhabdus sp.nov.,novel sulfur-oxidizing bacteria isolated from coastal sediment.</title>
        <authorList>
            <person name="Liu X."/>
        </authorList>
    </citation>
    <scope>NUCLEOTIDE SEQUENCE [LARGE SCALE GENOMIC DNA]</scope>
    <source>
        <strain evidence="1 2">6S2-11</strain>
    </source>
</reference>
<organism evidence="1 2">
    <name type="scientific">Thiomicrorhabdus marina</name>
    <dbReference type="NCBI Taxonomy" id="2818442"/>
    <lineage>
        <taxon>Bacteria</taxon>
        <taxon>Pseudomonadati</taxon>
        <taxon>Pseudomonadota</taxon>
        <taxon>Gammaproteobacteria</taxon>
        <taxon>Thiotrichales</taxon>
        <taxon>Piscirickettsiaceae</taxon>
        <taxon>Thiomicrorhabdus</taxon>
    </lineage>
</organism>
<sequence>MITHNRTKELIEILGVEDFSQLFEIFMQTWQTEAEKLYRNSERRKALHKLKGSCYAVGLDLIGKHIETVEEMLEHGAESTAREHFPLIIKEIETSQESVKMLIVQLS</sequence>
<evidence type="ECO:0000313" key="2">
    <source>
        <dbReference type="Proteomes" id="UP000664835"/>
    </source>
</evidence>
<protein>
    <submittedName>
        <fullName evidence="1">Hpt domain-containing protein</fullName>
    </submittedName>
</protein>
<accession>A0ABS3Q823</accession>
<name>A0ABS3Q823_9GAMM</name>
<proteinExistence type="predicted"/>
<dbReference type="Gene3D" id="1.20.120.160">
    <property type="entry name" value="HPT domain"/>
    <property type="match status" value="1"/>
</dbReference>
<dbReference type="SUPFAM" id="SSF47226">
    <property type="entry name" value="Histidine-containing phosphotransfer domain, HPT domain"/>
    <property type="match status" value="1"/>
</dbReference>
<dbReference type="RefSeq" id="WP_208150838.1">
    <property type="nucleotide sequence ID" value="NZ_JAGETV010000031.1"/>
</dbReference>
<comment type="caution">
    <text evidence="1">The sequence shown here is derived from an EMBL/GenBank/DDBJ whole genome shotgun (WGS) entry which is preliminary data.</text>
</comment>
<evidence type="ECO:0000313" key="1">
    <source>
        <dbReference type="EMBL" id="MBO1928223.1"/>
    </source>
</evidence>
<keyword evidence="2" id="KW-1185">Reference proteome</keyword>
<gene>
    <name evidence="1" type="ORF">J3998_11635</name>
</gene>
<dbReference type="EMBL" id="JAGETV010000031">
    <property type="protein sequence ID" value="MBO1928223.1"/>
    <property type="molecule type" value="Genomic_DNA"/>
</dbReference>
<dbReference type="Proteomes" id="UP000664835">
    <property type="component" value="Unassembled WGS sequence"/>
</dbReference>
<dbReference type="InterPro" id="IPR036641">
    <property type="entry name" value="HPT_dom_sf"/>
</dbReference>